<organism evidence="2">
    <name type="scientific">Menopon gallinae</name>
    <name type="common">poultry shaft louse</name>
    <dbReference type="NCBI Taxonomy" id="328185"/>
    <lineage>
        <taxon>Eukaryota</taxon>
        <taxon>Metazoa</taxon>
        <taxon>Ecdysozoa</taxon>
        <taxon>Arthropoda</taxon>
        <taxon>Hexapoda</taxon>
        <taxon>Insecta</taxon>
        <taxon>Pterygota</taxon>
        <taxon>Neoptera</taxon>
        <taxon>Paraneoptera</taxon>
        <taxon>Psocodea</taxon>
        <taxon>Troctomorpha</taxon>
        <taxon>Phthiraptera</taxon>
        <taxon>Amblycera</taxon>
        <taxon>Menoponidae</taxon>
        <taxon>Menopon</taxon>
    </lineage>
</organism>
<gene>
    <name evidence="2" type="ORF">PYX00_001437</name>
</gene>
<feature type="region of interest" description="Disordered" evidence="1">
    <location>
        <begin position="1"/>
        <end position="30"/>
    </location>
</feature>
<sequence>MPETSTDTTKWRKSTTKNSPSRLTDKTIPCNRPDMDKVANFILLTHMAVLNIQNFQALQEKLSKYETEVAEELKKQ</sequence>
<dbReference type="EMBL" id="JARGDH010000001">
    <property type="protein sequence ID" value="KAL0280009.1"/>
    <property type="molecule type" value="Genomic_DNA"/>
</dbReference>
<reference evidence="2" key="1">
    <citation type="journal article" date="2024" name="Gigascience">
        <title>Chromosome-level genome of the poultry shaft louse Menopon gallinae provides insight into the host-switching and adaptive evolution of parasitic lice.</title>
        <authorList>
            <person name="Xu Y."/>
            <person name="Ma L."/>
            <person name="Liu S."/>
            <person name="Liang Y."/>
            <person name="Liu Q."/>
            <person name="He Z."/>
            <person name="Tian L."/>
            <person name="Duan Y."/>
            <person name="Cai W."/>
            <person name="Li H."/>
            <person name="Song F."/>
        </authorList>
    </citation>
    <scope>NUCLEOTIDE SEQUENCE</scope>
    <source>
        <strain evidence="2">Cailab_2023a</strain>
    </source>
</reference>
<dbReference type="AlphaFoldDB" id="A0AAW2ICW3"/>
<proteinExistence type="predicted"/>
<evidence type="ECO:0000256" key="1">
    <source>
        <dbReference type="SAM" id="MobiDB-lite"/>
    </source>
</evidence>
<evidence type="ECO:0000313" key="2">
    <source>
        <dbReference type="EMBL" id="KAL0280009.1"/>
    </source>
</evidence>
<protein>
    <submittedName>
        <fullName evidence="2">Uncharacterized protein</fullName>
    </submittedName>
</protein>
<accession>A0AAW2ICW3</accession>
<name>A0AAW2ICW3_9NEOP</name>
<comment type="caution">
    <text evidence="2">The sequence shown here is derived from an EMBL/GenBank/DDBJ whole genome shotgun (WGS) entry which is preliminary data.</text>
</comment>